<keyword evidence="3" id="KW-0507">mRNA processing</keyword>
<feature type="domain" description="Helicase ATP-binding" evidence="12">
    <location>
        <begin position="478"/>
        <end position="641"/>
    </location>
</feature>
<dbReference type="SUPFAM" id="SSF52540">
    <property type="entry name" value="P-loop containing nucleoside triphosphate hydrolases"/>
    <property type="match status" value="1"/>
</dbReference>
<dbReference type="FunFam" id="3.40.50.300:FF:000007">
    <property type="entry name" value="Pre-mRNA-splicing factor ATP-dependent RNA helicase"/>
    <property type="match status" value="1"/>
</dbReference>
<feature type="compositionally biased region" description="Basic and acidic residues" evidence="11">
    <location>
        <begin position="162"/>
        <end position="190"/>
    </location>
</feature>
<evidence type="ECO:0000256" key="6">
    <source>
        <dbReference type="ARBA" id="ARBA00022806"/>
    </source>
</evidence>
<protein>
    <recommendedName>
        <fullName evidence="2">RNA helicase</fullName>
        <ecNumber evidence="2">3.6.4.13</ecNumber>
    </recommendedName>
</protein>
<dbReference type="PANTHER" id="PTHR18934">
    <property type="entry name" value="ATP-DEPENDENT RNA HELICASE"/>
    <property type="match status" value="1"/>
</dbReference>
<evidence type="ECO:0000256" key="1">
    <source>
        <dbReference type="ARBA" id="ARBA00004123"/>
    </source>
</evidence>
<dbReference type="GO" id="GO:0071006">
    <property type="term" value="C:U2-type catalytic step 1 spliceosome"/>
    <property type="evidence" value="ECO:0007669"/>
    <property type="project" value="UniProtKB-ARBA"/>
</dbReference>
<reference evidence="14 15" key="1">
    <citation type="journal article" date="2017" name="Int. J. Parasitol.">
        <title>The genome of the protozoan parasite Cystoisospora suis and a reverse vaccinology approach to identify vaccine candidates.</title>
        <authorList>
            <person name="Palmieri N."/>
            <person name="Shrestha A."/>
            <person name="Ruttkowski B."/>
            <person name="Beck T."/>
            <person name="Vogl C."/>
            <person name="Tomley F."/>
            <person name="Blake D.P."/>
            <person name="Joachim A."/>
        </authorList>
    </citation>
    <scope>NUCLEOTIDE SEQUENCE [LARGE SCALE GENOMIC DNA]</scope>
    <source>
        <strain evidence="14 15">Wien I</strain>
    </source>
</reference>
<dbReference type="EMBL" id="MIGC01000740">
    <property type="protein sequence ID" value="PHJ24317.1"/>
    <property type="molecule type" value="Genomic_DNA"/>
</dbReference>
<comment type="subcellular location">
    <subcellularLocation>
        <location evidence="1">Nucleus</location>
    </subcellularLocation>
</comment>
<evidence type="ECO:0000313" key="15">
    <source>
        <dbReference type="Proteomes" id="UP000221165"/>
    </source>
</evidence>
<dbReference type="VEuPathDB" id="ToxoDB:CSUI_001828"/>
<dbReference type="InterPro" id="IPR014001">
    <property type="entry name" value="Helicase_ATP-bd"/>
</dbReference>
<feature type="compositionally biased region" description="Low complexity" evidence="11">
    <location>
        <begin position="135"/>
        <end position="149"/>
    </location>
</feature>
<sequence>MASHNRMQRERGREEEGGGGEDPTSLSPSSSLTLSRVSEELHRVVGFSTRAVASMVLDAVRSSSSVSSLSSRLEAVGLTASQSSELASLFFSGGHSSSSSSSSSSSLSSPPQDHRYPDFLGEGEASVKRQRRIDSSSTPTTIPTALSTAREGNTLEEEIDEETRRKREREKDIEERDAFASRLLEREAAATRRKGGGPRDSKASTGDSSSTAGMTLSSEEDLKDPLEILLEARKGRNEKLRDNTEYMSRLREEARRTYLKKREGDRLSLAERMLRDKEWIYTGQKLTDEERKDLELEKKTLEIAKTAIAERSSRGVVDTYVMPDSYDEDTEKRLSVMTQKYVEEKKHLSDQQLIEQQKTSAALVRFGAQKGRKERELRSQTTTLEDEERRGRRKGEDMSSSSFSSERKGEYGLLNEEGIQIYFELLEIHGKQALDGDDWNLSKEEKEEKQRQKAQLAKMSLQEERKMLPVYGYRREFLKAVREYPVLIVVGETGSGKTTQLPQYLYEVGYGKAGKIGCTQPRRVAAMSVAARVSTEIGCRLGMEVGYSIRFEDCTSDRTVIKYMTDGMLLREFLTEPDLSSYSVMMVDEAHERTLHTDVLFGLVKDLARYRKDFKLIVSSATLEAEKFSDYFDNAPIFRIPGRRYPVQIYYTKAPEANFIDASVVTVLQIHLTQPLGDILVFLPGQQEIDEALEELERRIRGRGTEIGELILLPIYSTLPSEMQAKIFEPTPEKARKVVLATNIAETSITIDNIVYVIDCGFCKQNTYSPKTGMESLIIVPCSKASVNQRAGRAGRVRAGCCFRLYTKFSYEKEMEDANTPEIQRTNLGHVVLTLKSLGIDDLINFDFMDPPPPETLIKALELLYAIGALNDKGQLTKLGRRMAEFPLDPMYSKMVIQGDKYKCVDECITICAMLGVASSIFYRPKEKALHADNARKNFSRPGGDHLTLLNVYKQWEDTSFSVAWCYENFIQHRSIQRARDVREQLLELLERVEIEPSSDPVDADAIRKAVTSGFFTQGARVNRNGTYSTLKHSHTVEIHPQSSLFGENPKIVIYTELVLTTKEYMRNVLEIRSEWLLEVAPHFYKDKEFELGKKPISIPMKHHRNSREMINE</sequence>
<proteinExistence type="predicted"/>
<keyword evidence="8" id="KW-0508">mRNA splicing</keyword>
<gene>
    <name evidence="14" type="ORF">CSUI_001828</name>
</gene>
<dbReference type="PROSITE" id="PS00690">
    <property type="entry name" value="DEAH_ATP_HELICASE"/>
    <property type="match status" value="1"/>
</dbReference>
<feature type="compositionally biased region" description="Low complexity" evidence="11">
    <location>
        <begin position="90"/>
        <end position="109"/>
    </location>
</feature>
<dbReference type="FunFam" id="1.20.120.1080:FF:000001">
    <property type="entry name" value="Pre-mRNA-splicing factor ATP-dependent RNA helicase"/>
    <property type="match status" value="1"/>
</dbReference>
<evidence type="ECO:0000256" key="2">
    <source>
        <dbReference type="ARBA" id="ARBA00012552"/>
    </source>
</evidence>
<feature type="compositionally biased region" description="Polar residues" evidence="11">
    <location>
        <begin position="203"/>
        <end position="217"/>
    </location>
</feature>
<feature type="domain" description="Helicase C-terminal" evidence="13">
    <location>
        <begin position="666"/>
        <end position="839"/>
    </location>
</feature>
<evidence type="ECO:0000256" key="11">
    <source>
        <dbReference type="SAM" id="MobiDB-lite"/>
    </source>
</evidence>
<evidence type="ECO:0000313" key="14">
    <source>
        <dbReference type="EMBL" id="PHJ24317.1"/>
    </source>
</evidence>
<evidence type="ECO:0000256" key="9">
    <source>
        <dbReference type="ARBA" id="ARBA00023242"/>
    </source>
</evidence>
<dbReference type="GO" id="GO:0005524">
    <property type="term" value="F:ATP binding"/>
    <property type="evidence" value="ECO:0007669"/>
    <property type="project" value="UniProtKB-KW"/>
</dbReference>
<evidence type="ECO:0000259" key="12">
    <source>
        <dbReference type="PROSITE" id="PS51192"/>
    </source>
</evidence>
<dbReference type="GO" id="GO:0008380">
    <property type="term" value="P:RNA splicing"/>
    <property type="evidence" value="ECO:0007669"/>
    <property type="project" value="UniProtKB-KW"/>
</dbReference>
<keyword evidence="4" id="KW-0547">Nucleotide-binding</keyword>
<dbReference type="Pfam" id="PF04408">
    <property type="entry name" value="WHD_HA2"/>
    <property type="match status" value="1"/>
</dbReference>
<dbReference type="GO" id="GO:0006397">
    <property type="term" value="P:mRNA processing"/>
    <property type="evidence" value="ECO:0007669"/>
    <property type="project" value="UniProtKB-KW"/>
</dbReference>
<dbReference type="GeneID" id="94425242"/>
<dbReference type="InterPro" id="IPR048333">
    <property type="entry name" value="HA2_WH"/>
</dbReference>
<dbReference type="PROSITE" id="PS51192">
    <property type="entry name" value="HELICASE_ATP_BIND_1"/>
    <property type="match status" value="1"/>
</dbReference>
<dbReference type="Pfam" id="PF21010">
    <property type="entry name" value="HA2_C"/>
    <property type="match status" value="1"/>
</dbReference>
<keyword evidence="7" id="KW-0067">ATP-binding</keyword>
<evidence type="ECO:0000256" key="4">
    <source>
        <dbReference type="ARBA" id="ARBA00022741"/>
    </source>
</evidence>
<keyword evidence="5" id="KW-0378">Hydrolase</keyword>
<evidence type="ECO:0000256" key="8">
    <source>
        <dbReference type="ARBA" id="ARBA00023187"/>
    </source>
</evidence>
<dbReference type="CDD" id="cd18791">
    <property type="entry name" value="SF2_C_RHA"/>
    <property type="match status" value="1"/>
</dbReference>
<dbReference type="SMART" id="SM00487">
    <property type="entry name" value="DEXDc"/>
    <property type="match status" value="1"/>
</dbReference>
<dbReference type="PANTHER" id="PTHR18934:SF83">
    <property type="entry name" value="PRE-MRNA-SPLICING FACTOR ATP-DEPENDENT RNA HELICASE DHX16"/>
    <property type="match status" value="1"/>
</dbReference>
<comment type="caution">
    <text evidence="14">The sequence shown here is derived from an EMBL/GenBank/DDBJ whole genome shotgun (WGS) entry which is preliminary data.</text>
</comment>
<dbReference type="SMART" id="SM00847">
    <property type="entry name" value="HA2"/>
    <property type="match status" value="1"/>
</dbReference>
<keyword evidence="15" id="KW-1185">Reference proteome</keyword>
<dbReference type="InterPro" id="IPR011709">
    <property type="entry name" value="DEAD-box_helicase_OB_fold"/>
</dbReference>
<dbReference type="Pfam" id="PF00270">
    <property type="entry name" value="DEAD"/>
    <property type="match status" value="1"/>
</dbReference>
<comment type="catalytic activity">
    <reaction evidence="10">
        <text>ATP + H2O = ADP + phosphate + H(+)</text>
        <dbReference type="Rhea" id="RHEA:13065"/>
        <dbReference type="ChEBI" id="CHEBI:15377"/>
        <dbReference type="ChEBI" id="CHEBI:15378"/>
        <dbReference type="ChEBI" id="CHEBI:30616"/>
        <dbReference type="ChEBI" id="CHEBI:43474"/>
        <dbReference type="ChEBI" id="CHEBI:456216"/>
        <dbReference type="EC" id="3.6.4.13"/>
    </reaction>
</comment>
<dbReference type="PROSITE" id="PS51194">
    <property type="entry name" value="HELICASE_CTER"/>
    <property type="match status" value="1"/>
</dbReference>
<feature type="compositionally biased region" description="Basic and acidic residues" evidence="11">
    <location>
        <begin position="387"/>
        <end position="397"/>
    </location>
</feature>
<keyword evidence="9" id="KW-0539">Nucleus</keyword>
<organism evidence="14 15">
    <name type="scientific">Cystoisospora suis</name>
    <dbReference type="NCBI Taxonomy" id="483139"/>
    <lineage>
        <taxon>Eukaryota</taxon>
        <taxon>Sar</taxon>
        <taxon>Alveolata</taxon>
        <taxon>Apicomplexa</taxon>
        <taxon>Conoidasida</taxon>
        <taxon>Coccidia</taxon>
        <taxon>Eucoccidiorida</taxon>
        <taxon>Eimeriorina</taxon>
        <taxon>Sarcocystidae</taxon>
        <taxon>Cystoisospora</taxon>
    </lineage>
</organism>
<dbReference type="GO" id="GO:0016787">
    <property type="term" value="F:hydrolase activity"/>
    <property type="evidence" value="ECO:0007669"/>
    <property type="project" value="UniProtKB-KW"/>
</dbReference>
<dbReference type="GO" id="GO:0003723">
    <property type="term" value="F:RNA binding"/>
    <property type="evidence" value="ECO:0007669"/>
    <property type="project" value="TreeGrafter"/>
</dbReference>
<dbReference type="Pfam" id="PF00271">
    <property type="entry name" value="Helicase_C"/>
    <property type="match status" value="1"/>
</dbReference>
<feature type="region of interest" description="Disordered" evidence="11">
    <location>
        <begin position="367"/>
        <end position="409"/>
    </location>
</feature>
<dbReference type="InterPro" id="IPR011545">
    <property type="entry name" value="DEAD/DEAH_box_helicase_dom"/>
</dbReference>
<evidence type="ECO:0000256" key="7">
    <source>
        <dbReference type="ARBA" id="ARBA00022840"/>
    </source>
</evidence>
<dbReference type="Gene3D" id="1.20.120.1080">
    <property type="match status" value="1"/>
</dbReference>
<dbReference type="GO" id="GO:0071013">
    <property type="term" value="C:catalytic step 2 spliceosome"/>
    <property type="evidence" value="ECO:0007669"/>
    <property type="project" value="TreeGrafter"/>
</dbReference>
<dbReference type="Gene3D" id="3.40.50.300">
    <property type="entry name" value="P-loop containing nucleotide triphosphate hydrolases"/>
    <property type="match status" value="2"/>
</dbReference>
<dbReference type="OrthoDB" id="10253254at2759"/>
<evidence type="ECO:0000259" key="13">
    <source>
        <dbReference type="PROSITE" id="PS51194"/>
    </source>
</evidence>
<evidence type="ECO:0000256" key="5">
    <source>
        <dbReference type="ARBA" id="ARBA00022801"/>
    </source>
</evidence>
<dbReference type="InterPro" id="IPR002464">
    <property type="entry name" value="DNA/RNA_helicase_DEAH_CS"/>
</dbReference>
<accession>A0A2C6L718</accession>
<dbReference type="InterPro" id="IPR007502">
    <property type="entry name" value="Helicase-assoc_dom"/>
</dbReference>
<dbReference type="EC" id="3.6.4.13" evidence="2"/>
<dbReference type="RefSeq" id="XP_067925990.1">
    <property type="nucleotide sequence ID" value="XM_068062031.1"/>
</dbReference>
<keyword evidence="6" id="KW-0347">Helicase</keyword>
<feature type="compositionally biased region" description="Low complexity" evidence="11">
    <location>
        <begin position="23"/>
        <end position="34"/>
    </location>
</feature>
<dbReference type="InterPro" id="IPR027417">
    <property type="entry name" value="P-loop_NTPase"/>
</dbReference>
<dbReference type="FunFam" id="3.40.50.300:FF:000726">
    <property type="entry name" value="Pre-mRNA-splicing factor ATP-dependent RNA helicase"/>
    <property type="match status" value="1"/>
</dbReference>
<name>A0A2C6L718_9APIC</name>
<dbReference type="Pfam" id="PF07717">
    <property type="entry name" value="OB_NTP_bind"/>
    <property type="match status" value="1"/>
</dbReference>
<dbReference type="GO" id="GO:0003724">
    <property type="term" value="F:RNA helicase activity"/>
    <property type="evidence" value="ECO:0007669"/>
    <property type="project" value="UniProtKB-EC"/>
</dbReference>
<feature type="region of interest" description="Disordered" evidence="11">
    <location>
        <begin position="90"/>
        <end position="223"/>
    </location>
</feature>
<dbReference type="AlphaFoldDB" id="A0A2C6L718"/>
<dbReference type="Proteomes" id="UP000221165">
    <property type="component" value="Unassembled WGS sequence"/>
</dbReference>
<evidence type="ECO:0000256" key="3">
    <source>
        <dbReference type="ARBA" id="ARBA00022664"/>
    </source>
</evidence>
<feature type="region of interest" description="Disordered" evidence="11">
    <location>
        <begin position="1"/>
        <end position="34"/>
    </location>
</feature>
<dbReference type="InterPro" id="IPR001650">
    <property type="entry name" value="Helicase_C-like"/>
</dbReference>
<feature type="compositionally biased region" description="Basic and acidic residues" evidence="11">
    <location>
        <begin position="7"/>
        <end position="16"/>
    </location>
</feature>
<dbReference type="SMART" id="SM00490">
    <property type="entry name" value="HELICc"/>
    <property type="match status" value="1"/>
</dbReference>
<evidence type="ECO:0000256" key="10">
    <source>
        <dbReference type="ARBA" id="ARBA00047984"/>
    </source>
</evidence>